<keyword evidence="9" id="KW-1185">Reference proteome</keyword>
<feature type="binding site" evidence="6">
    <location>
        <position position="42"/>
    </location>
    <ligand>
        <name>Mg(2+)</name>
        <dbReference type="ChEBI" id="CHEBI:18420"/>
    </ligand>
</feature>
<evidence type="ECO:0000256" key="2">
    <source>
        <dbReference type="ARBA" id="ARBA00022490"/>
    </source>
</evidence>
<keyword evidence="3 6" id="KW-0540">Nuclease</keyword>
<feature type="binding site" evidence="6">
    <location>
        <position position="108"/>
    </location>
    <ligand>
        <name>Mg(2+)</name>
        <dbReference type="ChEBI" id="CHEBI:18420"/>
    </ligand>
</feature>
<dbReference type="EMBL" id="JBHMBW010000017">
    <property type="protein sequence ID" value="MFB9625503.1"/>
    <property type="molecule type" value="Genomic_DNA"/>
</dbReference>
<organism evidence="8 9">
    <name type="scientific">Nonomuraea helvata</name>
    <dbReference type="NCBI Taxonomy" id="37484"/>
    <lineage>
        <taxon>Bacteria</taxon>
        <taxon>Bacillati</taxon>
        <taxon>Actinomycetota</taxon>
        <taxon>Actinomycetes</taxon>
        <taxon>Streptosporangiales</taxon>
        <taxon>Streptosporangiaceae</taxon>
        <taxon>Nonomuraea</taxon>
    </lineage>
</organism>
<reference evidence="8 9" key="1">
    <citation type="submission" date="2024-09" db="EMBL/GenBank/DDBJ databases">
        <authorList>
            <person name="Sun Q."/>
            <person name="Mori K."/>
        </authorList>
    </citation>
    <scope>NUCLEOTIDE SEQUENCE [LARGE SCALE GENOMIC DNA]</scope>
    <source>
        <strain evidence="8 9">JCM 3143</strain>
    </source>
</reference>
<keyword evidence="6" id="KW-0479">Metal-binding</keyword>
<evidence type="ECO:0000256" key="5">
    <source>
        <dbReference type="ARBA" id="ARBA00022801"/>
    </source>
</evidence>
<evidence type="ECO:0000256" key="4">
    <source>
        <dbReference type="ARBA" id="ARBA00022759"/>
    </source>
</evidence>
<evidence type="ECO:0000256" key="7">
    <source>
        <dbReference type="SAM" id="MobiDB-lite"/>
    </source>
</evidence>
<comment type="similarity">
    <text evidence="6">Belongs to the endonuclease V family.</text>
</comment>
<accession>A0ABV5S3Z7</accession>
<keyword evidence="6" id="KW-0234">DNA repair</keyword>
<dbReference type="PANTHER" id="PTHR28511:SF1">
    <property type="entry name" value="ENDONUCLEASE V"/>
    <property type="match status" value="1"/>
</dbReference>
<feature type="compositionally biased region" description="Basic and acidic residues" evidence="7">
    <location>
        <begin position="207"/>
        <end position="222"/>
    </location>
</feature>
<comment type="caution">
    <text evidence="8">The sequence shown here is derived from an EMBL/GenBank/DDBJ whole genome shotgun (WGS) entry which is preliminary data.</text>
</comment>
<feature type="region of interest" description="Disordered" evidence="7">
    <location>
        <begin position="207"/>
        <end position="236"/>
    </location>
</feature>
<dbReference type="HAMAP" id="MF_00801">
    <property type="entry name" value="Endonuclease_5"/>
    <property type="match status" value="1"/>
</dbReference>
<keyword evidence="4 6" id="KW-0255">Endonuclease</keyword>
<evidence type="ECO:0000256" key="3">
    <source>
        <dbReference type="ARBA" id="ARBA00022722"/>
    </source>
</evidence>
<protein>
    <recommendedName>
        <fullName evidence="6">Endonuclease V</fullName>
        <ecNumber evidence="6">3.1.21.7</ecNumber>
    </recommendedName>
    <alternativeName>
        <fullName evidence="6">Deoxyinosine 3'endonuclease</fullName>
    </alternativeName>
    <alternativeName>
        <fullName evidence="6">Deoxyribonuclease V</fullName>
        <shortName evidence="6">DNase V</shortName>
    </alternativeName>
</protein>
<dbReference type="EC" id="3.1.21.7" evidence="6"/>
<evidence type="ECO:0000256" key="6">
    <source>
        <dbReference type="HAMAP-Rule" id="MF_00801"/>
    </source>
</evidence>
<dbReference type="CDD" id="cd06559">
    <property type="entry name" value="Endonuclease_V"/>
    <property type="match status" value="1"/>
</dbReference>
<dbReference type="Gene3D" id="3.30.2170.10">
    <property type="entry name" value="archaeoglobus fulgidus dsm 4304 superfamily"/>
    <property type="match status" value="1"/>
</dbReference>
<comment type="cofactor">
    <cofactor evidence="6">
        <name>Mg(2+)</name>
        <dbReference type="ChEBI" id="CHEBI:18420"/>
    </cofactor>
</comment>
<dbReference type="RefSeq" id="WP_344994505.1">
    <property type="nucleotide sequence ID" value="NZ_BAAAXV010000008.1"/>
</dbReference>
<comment type="subcellular location">
    <subcellularLocation>
        <location evidence="1 6">Cytoplasm</location>
    </subcellularLocation>
</comment>
<dbReference type="PANTHER" id="PTHR28511">
    <property type="entry name" value="ENDONUCLEASE V"/>
    <property type="match status" value="1"/>
</dbReference>
<feature type="compositionally biased region" description="Basic residues" evidence="7">
    <location>
        <begin position="223"/>
        <end position="232"/>
    </location>
</feature>
<proteinExistence type="inferred from homology"/>
<dbReference type="Pfam" id="PF04493">
    <property type="entry name" value="Endonuclease_5"/>
    <property type="match status" value="1"/>
</dbReference>
<keyword evidence="6" id="KW-0460">Magnesium</keyword>
<dbReference type="InterPro" id="IPR007581">
    <property type="entry name" value="Endonuclease-V"/>
</dbReference>
<keyword evidence="2 6" id="KW-0963">Cytoplasm</keyword>
<sequence>MRIKQLHPWPTTIAEAESIQDRLRGDVELTGPTAFSLVAGLDVHYRSDSLTAAVVVLDAGTLATVEEVTVEGEAAFPYVPGLFAFRELPTLVEALERLTVTPDLLVCDGYGLAHPRGFGLACHLGVLTGLPALGVGKTPFVGTYDMPGAERGDWSPIVHEGAVVGRALRTQRDVKPVYVSQGHRISLDTATDQALRLAPRYRLPDPIRRADHLARHPADHTRRAGPGRRGRRYQPSVLTRVAKSLSSLASTDSKRFSNRVSISSNLASTDSKRLSTDSKRLSTASKRLSIRSVRRCSSAFRCSFVASVARPAMISPNTGSV</sequence>
<evidence type="ECO:0000313" key="8">
    <source>
        <dbReference type="EMBL" id="MFB9625503.1"/>
    </source>
</evidence>
<evidence type="ECO:0000256" key="1">
    <source>
        <dbReference type="ARBA" id="ARBA00004496"/>
    </source>
</evidence>
<dbReference type="GO" id="GO:0004519">
    <property type="term" value="F:endonuclease activity"/>
    <property type="evidence" value="ECO:0007669"/>
    <property type="project" value="UniProtKB-KW"/>
</dbReference>
<comment type="function">
    <text evidence="6">DNA repair enzyme involved in the repair of deaminated bases. Selectively cleaves double-stranded DNA at the second phosphodiester bond 3' to a deoxyinosine leaving behind the intact lesion on the nicked DNA.</text>
</comment>
<keyword evidence="6" id="KW-0227">DNA damage</keyword>
<feature type="site" description="Interaction with target DNA" evidence="6">
    <location>
        <position position="78"/>
    </location>
</feature>
<gene>
    <name evidence="6" type="primary">nfi</name>
    <name evidence="8" type="ORF">ACFFSA_20660</name>
</gene>
<dbReference type="Proteomes" id="UP001589532">
    <property type="component" value="Unassembled WGS sequence"/>
</dbReference>
<comment type="catalytic activity">
    <reaction evidence="6">
        <text>Endonucleolytic cleavage at apurinic or apyrimidinic sites to products with a 5'-phosphate.</text>
        <dbReference type="EC" id="3.1.21.7"/>
    </reaction>
</comment>
<evidence type="ECO:0000313" key="9">
    <source>
        <dbReference type="Proteomes" id="UP001589532"/>
    </source>
</evidence>
<keyword evidence="5 6" id="KW-0378">Hydrolase</keyword>
<name>A0ABV5S3Z7_9ACTN</name>